<dbReference type="Proteomes" id="UP000076874">
    <property type="component" value="Unassembled WGS sequence"/>
</dbReference>
<evidence type="ECO:0000313" key="2">
    <source>
        <dbReference type="Proteomes" id="UP000076874"/>
    </source>
</evidence>
<organism evidence="1 2">
    <name type="scientific">Niveomyces insectorum RCEF 264</name>
    <dbReference type="NCBI Taxonomy" id="1081102"/>
    <lineage>
        <taxon>Eukaryota</taxon>
        <taxon>Fungi</taxon>
        <taxon>Dikarya</taxon>
        <taxon>Ascomycota</taxon>
        <taxon>Pezizomycotina</taxon>
        <taxon>Sordariomycetes</taxon>
        <taxon>Hypocreomycetidae</taxon>
        <taxon>Hypocreales</taxon>
        <taxon>Cordycipitaceae</taxon>
        <taxon>Niveomyces</taxon>
    </lineage>
</organism>
<comment type="caution">
    <text evidence="1">The sequence shown here is derived from an EMBL/GenBank/DDBJ whole genome shotgun (WGS) entry which is preliminary data.</text>
</comment>
<gene>
    <name evidence="1" type="ORF">SPI_03712</name>
</gene>
<proteinExistence type="predicted"/>
<keyword evidence="2" id="KW-1185">Reference proteome</keyword>
<evidence type="ECO:0000313" key="1">
    <source>
        <dbReference type="EMBL" id="OAA63549.1"/>
    </source>
</evidence>
<protein>
    <submittedName>
        <fullName evidence="1">Uncharacterized protein</fullName>
    </submittedName>
</protein>
<dbReference type="EMBL" id="AZHD01000005">
    <property type="protein sequence ID" value="OAA63549.1"/>
    <property type="molecule type" value="Genomic_DNA"/>
</dbReference>
<accession>A0A167WAQ2</accession>
<sequence length="75" mass="8278">MGYPETGLAPHPWAASSFLAAAGSPQRTFRVELFSCDSARSTPYKVHKERAAEVVALASNVRTSYFPYEMLLPPF</sequence>
<name>A0A167WAQ2_9HYPO</name>
<dbReference type="AlphaFoldDB" id="A0A167WAQ2"/>
<reference evidence="1 2" key="1">
    <citation type="journal article" date="2016" name="Genome Biol. Evol.">
        <title>Divergent and convergent evolution of fungal pathogenicity.</title>
        <authorList>
            <person name="Shang Y."/>
            <person name="Xiao G."/>
            <person name="Zheng P."/>
            <person name="Cen K."/>
            <person name="Zhan S."/>
            <person name="Wang C."/>
        </authorList>
    </citation>
    <scope>NUCLEOTIDE SEQUENCE [LARGE SCALE GENOMIC DNA]</scope>
    <source>
        <strain evidence="1 2">RCEF 264</strain>
    </source>
</reference>